<dbReference type="RefSeq" id="WP_108901324.1">
    <property type="nucleotide sequence ID" value="NZ_CP029185.2"/>
</dbReference>
<sequence length="88" mass="10155">MLTIVYQNRFKKDAKHYVNNRNAQRIILNTIAMLQTGQPLPAGYREHKLSGSYVGYLECHGSPDILLIYQRTDSELRLYRVGSHSALF</sequence>
<evidence type="ECO:0000256" key="2">
    <source>
        <dbReference type="PIRSR" id="PIRSR006156-1"/>
    </source>
</evidence>
<dbReference type="EMBL" id="CP029185">
    <property type="protein sequence ID" value="AWH89274.1"/>
    <property type="molecule type" value="Genomic_DNA"/>
</dbReference>
<dbReference type="SUPFAM" id="SSF143011">
    <property type="entry name" value="RelE-like"/>
    <property type="match status" value="1"/>
</dbReference>
<proteinExistence type="predicted"/>
<protein>
    <submittedName>
        <fullName evidence="3">Type II toxin-antitoxin system YafQ family toxin</fullName>
    </submittedName>
</protein>
<dbReference type="Pfam" id="PF15738">
    <property type="entry name" value="YafQ_toxin"/>
    <property type="match status" value="1"/>
</dbReference>
<evidence type="ECO:0000313" key="3">
    <source>
        <dbReference type="EMBL" id="AWH89274.1"/>
    </source>
</evidence>
<gene>
    <name evidence="3" type="ORF">HYN51_12395</name>
</gene>
<keyword evidence="4" id="KW-1185">Reference proteome</keyword>
<reference evidence="3 4" key="1">
    <citation type="journal article" date="2019" name="Int. J. Syst. Evol. Microbiol.">
        <title>Limnobaculum parvum gen. nov., sp. nov., isolated from a freshwater lake.</title>
        <authorList>
            <person name="Baek C."/>
            <person name="Shin S.K."/>
            <person name="Yi H."/>
        </authorList>
    </citation>
    <scope>NUCLEOTIDE SEQUENCE [LARGE SCALE GENOMIC DNA]</scope>
    <source>
        <strain evidence="3 4">HYN0051</strain>
    </source>
</reference>
<dbReference type="GO" id="GO:0006415">
    <property type="term" value="P:translational termination"/>
    <property type="evidence" value="ECO:0007669"/>
    <property type="project" value="TreeGrafter"/>
</dbReference>
<dbReference type="KEGG" id="lpv:HYN51_12395"/>
<dbReference type="PIRSF" id="PIRSF006156">
    <property type="entry name" value="YafQ"/>
    <property type="match status" value="1"/>
</dbReference>
<dbReference type="InterPro" id="IPR035093">
    <property type="entry name" value="RelE/ParE_toxin_dom_sf"/>
</dbReference>
<keyword evidence="1" id="KW-1277">Toxin-antitoxin system</keyword>
<dbReference type="GO" id="GO:0006402">
    <property type="term" value="P:mRNA catabolic process"/>
    <property type="evidence" value="ECO:0007669"/>
    <property type="project" value="TreeGrafter"/>
</dbReference>
<dbReference type="PANTHER" id="PTHR40588:SF1">
    <property type="entry name" value="MRNA INTERFERASE TOXIN YAFQ"/>
    <property type="match status" value="1"/>
</dbReference>
<organism evidence="3 4">
    <name type="scientific">Limnobaculum parvum</name>
    <dbReference type="NCBI Taxonomy" id="2172103"/>
    <lineage>
        <taxon>Bacteria</taxon>
        <taxon>Pseudomonadati</taxon>
        <taxon>Pseudomonadota</taxon>
        <taxon>Gammaproteobacteria</taxon>
        <taxon>Enterobacterales</taxon>
        <taxon>Budviciaceae</taxon>
        <taxon>Limnobaculum</taxon>
    </lineage>
</organism>
<name>A0A2Y9U0Y1_9GAMM</name>
<evidence type="ECO:0000256" key="1">
    <source>
        <dbReference type="ARBA" id="ARBA00022649"/>
    </source>
</evidence>
<dbReference type="InterPro" id="IPR004386">
    <property type="entry name" value="Toxin_YafQ-like"/>
</dbReference>
<dbReference type="NCBIfam" id="TIGR02385">
    <property type="entry name" value="RelE_StbE"/>
    <property type="match status" value="1"/>
</dbReference>
<dbReference type="OrthoDB" id="7030467at2"/>
<dbReference type="InterPro" id="IPR007712">
    <property type="entry name" value="RelE/ParE_toxin"/>
</dbReference>
<dbReference type="PANTHER" id="PTHR40588">
    <property type="entry name" value="MRNA INTERFERASE TOXIN YAFQ"/>
    <property type="match status" value="1"/>
</dbReference>
<accession>A0A2Y9U0Y1</accession>
<dbReference type="GO" id="GO:0004521">
    <property type="term" value="F:RNA endonuclease activity"/>
    <property type="evidence" value="ECO:0007669"/>
    <property type="project" value="TreeGrafter"/>
</dbReference>
<feature type="active site" description="Proton donor" evidence="2">
    <location>
        <position position="84"/>
    </location>
</feature>
<evidence type="ECO:0000313" key="4">
    <source>
        <dbReference type="Proteomes" id="UP000244908"/>
    </source>
</evidence>
<dbReference type="AlphaFoldDB" id="A0A2Y9U0Y1"/>
<dbReference type="Proteomes" id="UP000244908">
    <property type="component" value="Chromosome"/>
</dbReference>
<dbReference type="Gene3D" id="3.30.2310.20">
    <property type="entry name" value="RelE-like"/>
    <property type="match status" value="1"/>
</dbReference>